<dbReference type="GO" id="GO:0006487">
    <property type="term" value="P:protein N-linked glycosylation"/>
    <property type="evidence" value="ECO:0007669"/>
    <property type="project" value="TreeGrafter"/>
</dbReference>
<evidence type="ECO:0000256" key="1">
    <source>
        <dbReference type="ARBA" id="ARBA00004477"/>
    </source>
</evidence>
<keyword evidence="12" id="KW-1185">Reference proteome</keyword>
<evidence type="ECO:0000313" key="12">
    <source>
        <dbReference type="Proteomes" id="UP000824782"/>
    </source>
</evidence>
<dbReference type="PANTHER" id="PTHR12413">
    <property type="entry name" value="DOLICHYL GLYCOSYLTRANSFERASE"/>
    <property type="match status" value="1"/>
</dbReference>
<comment type="pathway">
    <text evidence="2 10">Protein modification; protein glycosylation.</text>
</comment>
<dbReference type="InterPro" id="IPR004856">
    <property type="entry name" value="Glyco_trans_ALG6/ALG8"/>
</dbReference>
<organism evidence="11 12">
    <name type="scientific">Engystomops pustulosus</name>
    <name type="common">Tungara frog</name>
    <name type="synonym">Physalaemus pustulosus</name>
    <dbReference type="NCBI Taxonomy" id="76066"/>
    <lineage>
        <taxon>Eukaryota</taxon>
        <taxon>Metazoa</taxon>
        <taxon>Chordata</taxon>
        <taxon>Craniata</taxon>
        <taxon>Vertebrata</taxon>
        <taxon>Euteleostomi</taxon>
        <taxon>Amphibia</taxon>
        <taxon>Batrachia</taxon>
        <taxon>Anura</taxon>
        <taxon>Neobatrachia</taxon>
        <taxon>Hyloidea</taxon>
        <taxon>Leptodactylidae</taxon>
        <taxon>Leiuperinae</taxon>
        <taxon>Engystomops</taxon>
    </lineage>
</organism>
<keyword evidence="9" id="KW-0472">Membrane</keyword>
<comment type="subcellular location">
    <subcellularLocation>
        <location evidence="1 10">Endoplasmic reticulum membrane</location>
        <topology evidence="1 10">Multi-pass membrane protein</topology>
    </subcellularLocation>
</comment>
<evidence type="ECO:0000256" key="4">
    <source>
        <dbReference type="ARBA" id="ARBA00022676"/>
    </source>
</evidence>
<dbReference type="Pfam" id="PF03155">
    <property type="entry name" value="Alg6_Alg8"/>
    <property type="match status" value="1"/>
</dbReference>
<feature type="non-terminal residue" evidence="11">
    <location>
        <position position="1"/>
    </location>
</feature>
<evidence type="ECO:0000313" key="11">
    <source>
        <dbReference type="EMBL" id="KAG8535762.1"/>
    </source>
</evidence>
<name>A0AAV6YF58_ENGPU</name>
<keyword evidence="8" id="KW-1133">Transmembrane helix</keyword>
<dbReference type="GO" id="GO:0005789">
    <property type="term" value="C:endoplasmic reticulum membrane"/>
    <property type="evidence" value="ECO:0007669"/>
    <property type="project" value="UniProtKB-SubCell"/>
</dbReference>
<evidence type="ECO:0000256" key="2">
    <source>
        <dbReference type="ARBA" id="ARBA00004922"/>
    </source>
</evidence>
<evidence type="ECO:0000256" key="8">
    <source>
        <dbReference type="ARBA" id="ARBA00022989"/>
    </source>
</evidence>
<evidence type="ECO:0000256" key="6">
    <source>
        <dbReference type="ARBA" id="ARBA00022692"/>
    </source>
</evidence>
<evidence type="ECO:0000256" key="3">
    <source>
        <dbReference type="ARBA" id="ARBA00008715"/>
    </source>
</evidence>
<evidence type="ECO:0000256" key="5">
    <source>
        <dbReference type="ARBA" id="ARBA00022679"/>
    </source>
</evidence>
<dbReference type="PANTHER" id="PTHR12413:SF2">
    <property type="entry name" value="DOLICHYL PYROPHOSPHATE GLC1MAN9GLCNAC2 ALPHA-1,3-GLUCOSYLTRANSFERASE-RELATED"/>
    <property type="match status" value="1"/>
</dbReference>
<evidence type="ECO:0000256" key="9">
    <source>
        <dbReference type="ARBA" id="ARBA00023136"/>
    </source>
</evidence>
<reference evidence="11" key="1">
    <citation type="thesis" date="2020" institute="ProQuest LLC" country="789 East Eisenhower Parkway, Ann Arbor, MI, USA">
        <title>Comparative Genomics and Chromosome Evolution.</title>
        <authorList>
            <person name="Mudd A.B."/>
        </authorList>
    </citation>
    <scope>NUCLEOTIDE SEQUENCE</scope>
    <source>
        <strain evidence="11">237g6f4</strain>
        <tissue evidence="11">Blood</tissue>
    </source>
</reference>
<dbReference type="EMBL" id="WNYA01058073">
    <property type="protein sequence ID" value="KAG8535762.1"/>
    <property type="molecule type" value="Genomic_DNA"/>
</dbReference>
<keyword evidence="7 10" id="KW-0256">Endoplasmic reticulum</keyword>
<proteinExistence type="inferred from homology"/>
<dbReference type="Proteomes" id="UP000824782">
    <property type="component" value="Unassembled WGS sequence"/>
</dbReference>
<comment type="caution">
    <text evidence="11">The sequence shown here is derived from an EMBL/GenBank/DDBJ whole genome shotgun (WGS) entry which is preliminary data.</text>
</comment>
<gene>
    <name evidence="11" type="ORF">GDO81_027826</name>
</gene>
<keyword evidence="4 10" id="KW-0328">Glycosyltransferase</keyword>
<keyword evidence="6" id="KW-0812">Transmembrane</keyword>
<protein>
    <recommendedName>
        <fullName evidence="10">Alpha-1,3-glucosyltransferase</fullName>
        <ecNumber evidence="10">2.4.1.-</ecNumber>
    </recommendedName>
</protein>
<evidence type="ECO:0000256" key="10">
    <source>
        <dbReference type="RuleBase" id="RU363110"/>
    </source>
</evidence>
<comment type="similarity">
    <text evidence="3 10">Belongs to the ALG6/ALG8 glucosyltransferase family.</text>
</comment>
<sequence length="91" mass="10931">HSTDFEVHRNWLAITHSLPISQWYYEATSEWTLDYPPLFAWFEYALSHVAWYFDTEMLKVENLNYASYNTVLFQRLSVILTDVLFIYAAKQ</sequence>
<dbReference type="GO" id="GO:0042283">
    <property type="term" value="F:dolichyl pyrophosphate Glc1Man9GlcNAc2 alpha-1,3-glucosyltransferase activity"/>
    <property type="evidence" value="ECO:0007669"/>
    <property type="project" value="TreeGrafter"/>
</dbReference>
<dbReference type="AlphaFoldDB" id="A0AAV6YF58"/>
<dbReference type="EC" id="2.4.1.-" evidence="10"/>
<keyword evidence="5 10" id="KW-0808">Transferase</keyword>
<accession>A0AAV6YF58</accession>
<evidence type="ECO:0000256" key="7">
    <source>
        <dbReference type="ARBA" id="ARBA00022824"/>
    </source>
</evidence>